<feature type="coiled-coil region" evidence="3">
    <location>
        <begin position="204"/>
        <end position="294"/>
    </location>
</feature>
<dbReference type="SUPFAM" id="SSF57997">
    <property type="entry name" value="Tropomyosin"/>
    <property type="match status" value="1"/>
</dbReference>
<feature type="coiled-coil region" evidence="3">
    <location>
        <begin position="841"/>
        <end position="889"/>
    </location>
</feature>
<sequence length="1773" mass="203583">MATLLNSESGRLYSWWWDSHVPKNSKWLQENLKDMDAKVKAMIKLIEEDADSFARRAEMYYKKRPELMKLAHQTMAEAFPNEVPYLLADDSPSSGTEVEPHTPETPHPFHGLLDPDDLQRDALRVSTTNYTLKRNGGKPEESDCQIRKRGLKELNEILQEGFSPLSTENQNLKTQNHGETDPAGKAEAEVLSLRKTLHKIQSEKDDILLQYQKSLEELSNMEREVKNVQKDAGGFDERASKAEIEIKVLKESLAELKNERDAGLLQYNKCLERMSSVERMLSLAQADAKGLNEQPVKAETEAQNLRLDISRLEAEKESGLLHYKQCLQKISVLETKISLAEENSRLLNEQLERAEIELKALKKDVAELNEEKEAAALQYNQCLETISKMETKISCAQEDIERLNIELIMGAKKLKSSEEHSFLLERSNRSLQLEADNLVQKIALKDQELSEKHDELQRFRTLMQEEQSHYAQIEVTLQTLQKLYSQSQEEQRSLALELKNGHQTLKTLNELNFSSTISMENLQNEISKLKEMKDKLEKEVALKAEDSNAFQQEIVHLKDEIQVFNKRYLTMLEQIESVGLNPECLVSSVKDLQDDNTKLKESCKIGRDEKEALIEKLKDMDKISRENALMQSSLSRLNGELEGLREMVKELQNSCQSLQEEKSILHAEKETLLSQLQILTENMQKLSEKNTLQENSLSGANMELAGLRAKSSCLEEFCKLLSNEKSNLLSERSNLVSKLTIVEERQGNLEKRLTKLENKYSDLEKDRETTVHQVEELRCSLVIEKKEHESYKLSAETRFKSLENHVYLLLEERRLGKIEFEEELDKAVNAQIEMFILQKFIEDLEQKNLALLIELQKHVEASKFSDKVISELEAENLEQQMEAEFLSYEIKMLRTAIHKVCLALQIGPDSGNKKGANQEEVPVLHILDNIEGMKGSLSSSQDEKHQLLSENSVLLTLLGQLRSERAEIVSQKEFLEQESEIMKEQNAMLQKDKLELLEMNRLLKLEVTKGQEKREIMKSEVETLSVKLVDLQGKNMVLEDENSKVLEEKRLLLKNILDLKDEKSTVEEENSLILHHVVSLSTLSLVFEIFATEKAAELKALTEHVNSLHTKNSELEQEVGMLRKKFEVKEADNLYLNESIVKLDKQLQEAKYSNDQLNHQISIREGFLKKQGAELTEMEEKVKATETLNLELHGNVDELKMACEESKLIKQNIEMQIDGLSEDYTKQKREIKCLNELNRNLLLEMEMLRQEIAERKIREDNLNLELQEKNNDFELWEDEAETFYFDLQVSAMHEVLLENRVNELTGVCSSLEDECDAKTMEIEQMIERVRFLETEMGGLKGQLSAYIPVIASLKEDLTSLEQNALLLWTKKAFVVGYQEEKAAEIKTHFHANSCQNVKEYQSTTVLDGVSDLMNMRTRIREVEKVMMEEVERIATEESRSPIVEAEALIKASKSSKSEATSHQDRGIRKVEIELRNKTSCDLKSHKAQPENGSLMKDIPLDQVSNSPVYSNCRRGNGGTDDQMLKLWEAAEQDCKDSVVRETKRQEESAPVGDVVTNHWAENSAKNQDSSSELQVEKELGVDKLELSKTIREANQESNGRKVLERLASDAQKLTILQMSVQDLKKRMVMRKKSKKGSDIEYITVKRQMQEVEESVTQLVDINGKLRKDTEDCPPSLDREAFIEMEEAGNTHRKRVTEQTRIVSEKIGQLQYEVQNIQYVLLKLDDEKRTKGKNRFSERTGILLRKFVYGGKKSSRGRTKSCLCGCSRPSTNED</sequence>
<feature type="coiled-coil region" evidence="3">
    <location>
        <begin position="1098"/>
        <end position="1279"/>
    </location>
</feature>
<feature type="region of interest" description="Disordered" evidence="4">
    <location>
        <begin position="89"/>
        <end position="115"/>
    </location>
</feature>
<gene>
    <name evidence="6" type="ORF">O6P43_021538</name>
</gene>
<feature type="region of interest" description="Disordered" evidence="4">
    <location>
        <begin position="1481"/>
        <end position="1502"/>
    </location>
</feature>
<dbReference type="GO" id="GO:0005886">
    <property type="term" value="C:plasma membrane"/>
    <property type="evidence" value="ECO:0007669"/>
    <property type="project" value="TreeGrafter"/>
</dbReference>
<evidence type="ECO:0000259" key="5">
    <source>
        <dbReference type="PROSITE" id="PS51774"/>
    </source>
</evidence>
<name>A0AAD7LB69_QUISA</name>
<keyword evidence="7" id="KW-1185">Reference proteome</keyword>
<feature type="coiled-coil region" evidence="3">
    <location>
        <begin position="519"/>
        <end position="553"/>
    </location>
</feature>
<dbReference type="PROSITE" id="PS51774">
    <property type="entry name" value="NAB"/>
    <property type="match status" value="1"/>
</dbReference>
<dbReference type="PANTHER" id="PTHR32258:SF6">
    <property type="entry name" value="PROTEIN NETWORKED 1A"/>
    <property type="match status" value="1"/>
</dbReference>
<evidence type="ECO:0000256" key="4">
    <source>
        <dbReference type="SAM" id="MobiDB-lite"/>
    </source>
</evidence>
<dbReference type="PANTHER" id="PTHR32258">
    <property type="entry name" value="PROTEIN NETWORKED 4A"/>
    <property type="match status" value="1"/>
</dbReference>
<feature type="coiled-coil region" evidence="3">
    <location>
        <begin position="634"/>
        <end position="696"/>
    </location>
</feature>
<organism evidence="6 7">
    <name type="scientific">Quillaja saponaria</name>
    <name type="common">Soap bark tree</name>
    <dbReference type="NCBI Taxonomy" id="32244"/>
    <lineage>
        <taxon>Eukaryota</taxon>
        <taxon>Viridiplantae</taxon>
        <taxon>Streptophyta</taxon>
        <taxon>Embryophyta</taxon>
        <taxon>Tracheophyta</taxon>
        <taxon>Spermatophyta</taxon>
        <taxon>Magnoliopsida</taxon>
        <taxon>eudicotyledons</taxon>
        <taxon>Gunneridae</taxon>
        <taxon>Pentapetalae</taxon>
        <taxon>rosids</taxon>
        <taxon>fabids</taxon>
        <taxon>Fabales</taxon>
        <taxon>Quillajaceae</taxon>
        <taxon>Quillaja</taxon>
    </lineage>
</organism>
<evidence type="ECO:0000256" key="3">
    <source>
        <dbReference type="SAM" id="Coils"/>
    </source>
</evidence>
<feature type="coiled-coil region" evidence="3">
    <location>
        <begin position="958"/>
        <end position="992"/>
    </location>
</feature>
<evidence type="ECO:0000256" key="2">
    <source>
        <dbReference type="ARBA" id="ARBA00038006"/>
    </source>
</evidence>
<comment type="caution">
    <text evidence="6">The sequence shown here is derived from an EMBL/GenBank/DDBJ whole genome shotgun (WGS) entry which is preliminary data.</text>
</comment>
<accession>A0AAD7LB69</accession>
<protein>
    <submittedName>
        <fullName evidence="6">Protein NETWORKED 1A-like</fullName>
    </submittedName>
</protein>
<evidence type="ECO:0000256" key="1">
    <source>
        <dbReference type="ARBA" id="ARBA00023054"/>
    </source>
</evidence>
<evidence type="ECO:0000313" key="6">
    <source>
        <dbReference type="EMBL" id="KAJ7954849.1"/>
    </source>
</evidence>
<comment type="similarity">
    <text evidence="2">Belongs to the NET family.</text>
</comment>
<dbReference type="InterPro" id="IPR051861">
    <property type="entry name" value="NET_actin-binding_domain"/>
</dbReference>
<reference evidence="6" key="1">
    <citation type="journal article" date="2023" name="Science">
        <title>Elucidation of the pathway for biosynthesis of saponin adjuvants from the soapbark tree.</title>
        <authorList>
            <person name="Reed J."/>
            <person name="Orme A."/>
            <person name="El-Demerdash A."/>
            <person name="Owen C."/>
            <person name="Martin L.B.B."/>
            <person name="Misra R.C."/>
            <person name="Kikuchi S."/>
            <person name="Rejzek M."/>
            <person name="Martin A.C."/>
            <person name="Harkess A."/>
            <person name="Leebens-Mack J."/>
            <person name="Louveau T."/>
            <person name="Stephenson M.J."/>
            <person name="Osbourn A."/>
        </authorList>
    </citation>
    <scope>NUCLEOTIDE SEQUENCE</scope>
    <source>
        <strain evidence="6">S10</strain>
    </source>
</reference>
<proteinExistence type="inferred from homology"/>
<evidence type="ECO:0000313" key="7">
    <source>
        <dbReference type="Proteomes" id="UP001163823"/>
    </source>
</evidence>
<dbReference type="GO" id="GO:0051015">
    <property type="term" value="F:actin filament binding"/>
    <property type="evidence" value="ECO:0007669"/>
    <property type="project" value="TreeGrafter"/>
</dbReference>
<feature type="coiled-coil region" evidence="3">
    <location>
        <begin position="1308"/>
        <end position="1342"/>
    </location>
</feature>
<dbReference type="Proteomes" id="UP001163823">
    <property type="component" value="Chromosome 9"/>
</dbReference>
<dbReference type="Pfam" id="PF07765">
    <property type="entry name" value="KIP1"/>
    <property type="match status" value="1"/>
</dbReference>
<dbReference type="EMBL" id="JARAOO010000009">
    <property type="protein sequence ID" value="KAJ7954849.1"/>
    <property type="molecule type" value="Genomic_DNA"/>
</dbReference>
<keyword evidence="1 3" id="KW-0175">Coiled coil</keyword>
<dbReference type="InterPro" id="IPR011684">
    <property type="entry name" value="NAB"/>
</dbReference>
<feature type="coiled-coil region" evidence="3">
    <location>
        <begin position="323"/>
        <end position="490"/>
    </location>
</feature>
<dbReference type="KEGG" id="qsa:O6P43_021538"/>
<feature type="domain" description="NAB" evidence="5">
    <location>
        <begin position="13"/>
        <end position="98"/>
    </location>
</feature>
<feature type="coiled-coil region" evidence="3">
    <location>
        <begin position="739"/>
        <end position="773"/>
    </location>
</feature>
<feature type="coiled-coil region" evidence="3">
    <location>
        <begin position="1021"/>
        <end position="1069"/>
    </location>
</feature>